<dbReference type="RefSeq" id="WP_134837512.1">
    <property type="nucleotide sequence ID" value="NZ_SATR01000082.1"/>
</dbReference>
<sequence length="217" mass="24827">MHLGKLYRNFDSRCESYSRRIQQIQSSKGNIENWEFNYKTEVLISDMWQSWCHFTRELIFSSCRGTLARDGTGISERSGNNEWKRLGYEASRNLRSQALTANGHHNFLIRYEPTWGDLGNISAIVTGLAPHNMNTIISAYGSFYKLKDMQMVRNACAHKNVETLMSLNPLATRYHIGTLKNATQVAWSIGRGTTSELAIEQWLFEMNMIADLSTSTN</sequence>
<dbReference type="OrthoDB" id="8480886at2"/>
<organism evidence="1 2">
    <name type="scientific">Vibrio ouci</name>
    <dbReference type="NCBI Taxonomy" id="2499078"/>
    <lineage>
        <taxon>Bacteria</taxon>
        <taxon>Pseudomonadati</taxon>
        <taxon>Pseudomonadota</taxon>
        <taxon>Gammaproteobacteria</taxon>
        <taxon>Vibrionales</taxon>
        <taxon>Vibrionaceae</taxon>
        <taxon>Vibrio</taxon>
    </lineage>
</organism>
<evidence type="ECO:0000313" key="1">
    <source>
        <dbReference type="EMBL" id="TFH89303.1"/>
    </source>
</evidence>
<reference evidence="1 2" key="1">
    <citation type="submission" date="2019-01" db="EMBL/GenBank/DDBJ databases">
        <title>Vibrio BEI176 sp. nov, a marine bacterium isolated from China: eastern marignal seas.</title>
        <authorList>
            <person name="Li B."/>
        </authorList>
    </citation>
    <scope>NUCLEOTIDE SEQUENCE [LARGE SCALE GENOMIC DNA]</scope>
    <source>
        <strain evidence="1 2">BEI176</strain>
    </source>
</reference>
<protein>
    <submittedName>
        <fullName evidence="1">Uncharacterized protein</fullName>
    </submittedName>
</protein>
<dbReference type="AlphaFoldDB" id="A0A4Y8W9K8"/>
<dbReference type="Proteomes" id="UP000297753">
    <property type="component" value="Unassembled WGS sequence"/>
</dbReference>
<proteinExistence type="predicted"/>
<keyword evidence="2" id="KW-1185">Reference proteome</keyword>
<name>A0A4Y8W9K8_9VIBR</name>
<dbReference type="EMBL" id="SATR01000082">
    <property type="protein sequence ID" value="TFH89303.1"/>
    <property type="molecule type" value="Genomic_DNA"/>
</dbReference>
<gene>
    <name evidence="1" type="ORF">ELS82_22940</name>
</gene>
<accession>A0A4Y8W9K8</accession>
<comment type="caution">
    <text evidence="1">The sequence shown here is derived from an EMBL/GenBank/DDBJ whole genome shotgun (WGS) entry which is preliminary data.</text>
</comment>
<evidence type="ECO:0000313" key="2">
    <source>
        <dbReference type="Proteomes" id="UP000297753"/>
    </source>
</evidence>